<name>A0A6S6YVK3_9BURK</name>
<reference evidence="3 4" key="1">
    <citation type="submission" date="2020-04" db="EMBL/GenBank/DDBJ databases">
        <authorList>
            <person name="De Canck E."/>
        </authorList>
    </citation>
    <scope>NUCLEOTIDE SEQUENCE [LARGE SCALE GENOMIC DNA]</scope>
    <source>
        <strain evidence="3 4">LMG 3431</strain>
    </source>
</reference>
<dbReference type="Proteomes" id="UP000494108">
    <property type="component" value="Unassembled WGS sequence"/>
</dbReference>
<evidence type="ECO:0000259" key="2">
    <source>
        <dbReference type="Pfam" id="PF17286"/>
    </source>
</evidence>
<evidence type="ECO:0000313" key="4">
    <source>
        <dbReference type="Proteomes" id="UP000494108"/>
    </source>
</evidence>
<dbReference type="Gene3D" id="2.70.160.11">
    <property type="entry name" value="Hnrnp arginine n-methyltransferase1"/>
    <property type="match status" value="1"/>
</dbReference>
<dbReference type="InterPro" id="IPR041698">
    <property type="entry name" value="Methyltransf_25"/>
</dbReference>
<dbReference type="PANTHER" id="PTHR11006:SF53">
    <property type="entry name" value="PROTEIN ARGININE N-METHYLTRANSFERASE 3"/>
    <property type="match status" value="1"/>
</dbReference>
<dbReference type="GO" id="GO:0016274">
    <property type="term" value="F:protein-arginine N-methyltransferase activity"/>
    <property type="evidence" value="ECO:0007669"/>
    <property type="project" value="InterPro"/>
</dbReference>
<dbReference type="EMBL" id="CADIJX010000003">
    <property type="protein sequence ID" value="CAB3647947.1"/>
    <property type="molecule type" value="Genomic_DNA"/>
</dbReference>
<accession>A0A6S6YVK3</accession>
<protein>
    <submittedName>
        <fullName evidence="3">Uncharacterized protein</fullName>
    </submittedName>
</protein>
<dbReference type="CDD" id="cd02440">
    <property type="entry name" value="AdoMet_MTases"/>
    <property type="match status" value="1"/>
</dbReference>
<dbReference type="InterPro" id="IPR025799">
    <property type="entry name" value="Arg_MeTrfase"/>
</dbReference>
<evidence type="ECO:0000313" key="3">
    <source>
        <dbReference type="EMBL" id="CAB3647947.1"/>
    </source>
</evidence>
<dbReference type="PROSITE" id="PS51678">
    <property type="entry name" value="SAM_MT_PRMT"/>
    <property type="match status" value="1"/>
</dbReference>
<dbReference type="SUPFAM" id="SSF53335">
    <property type="entry name" value="S-adenosyl-L-methionine-dependent methyltransferases"/>
    <property type="match status" value="1"/>
</dbReference>
<organism evidence="3 4">
    <name type="scientific">Achromobacter pestifer</name>
    <dbReference type="NCBI Taxonomy" id="1353889"/>
    <lineage>
        <taxon>Bacteria</taxon>
        <taxon>Pseudomonadati</taxon>
        <taxon>Pseudomonadota</taxon>
        <taxon>Betaproteobacteria</taxon>
        <taxon>Burkholderiales</taxon>
        <taxon>Alcaligenaceae</taxon>
        <taxon>Achromobacter</taxon>
    </lineage>
</organism>
<dbReference type="RefSeq" id="WP_175174918.1">
    <property type="nucleotide sequence ID" value="NZ_CADIJX010000003.1"/>
</dbReference>
<dbReference type="Pfam" id="PF13649">
    <property type="entry name" value="Methyltransf_25"/>
    <property type="match status" value="1"/>
</dbReference>
<dbReference type="InterPro" id="IPR035248">
    <property type="entry name" value="PRMT5_C"/>
</dbReference>
<evidence type="ECO:0000259" key="1">
    <source>
        <dbReference type="Pfam" id="PF13649"/>
    </source>
</evidence>
<dbReference type="AlphaFoldDB" id="A0A6S6YVK3"/>
<gene>
    <name evidence="3" type="ORF">LMG3431_02614</name>
</gene>
<sequence>MRYATEQLWTPLSESLLGWDDAFHDLMLNDALRMHAYRKAIFEVVRPGDHVVDLGTGTGILSQWALHAGAASVTGIEMNADILALAVQRLSDAGFRDRFVPVNQISYDVELRAPVDVLISEIIGNMADNENFQPILEDAIKRFLKPGGAVLPLAVRSFLVPVAAAKAHRQLCAGSVSSLTAHYDVAQLYKQREIGSPFSIYYDCILPRELYLSDPQQLCCYGGAWDQPPTYTQRRSYVLRAGARFTGFKAYFVADLSANTVLDISGGDIAAGETSDSWKHAYLPIETPIDVQEGDMLNVAFTRRYPKRPASGFQQVYEWVGTVARQGQIVGQFAQRMES</sequence>
<dbReference type="InterPro" id="IPR029063">
    <property type="entry name" value="SAM-dependent_MTases_sf"/>
</dbReference>
<keyword evidence="4" id="KW-1185">Reference proteome</keyword>
<dbReference type="PANTHER" id="PTHR11006">
    <property type="entry name" value="PROTEIN ARGININE N-METHYLTRANSFERASE"/>
    <property type="match status" value="1"/>
</dbReference>
<proteinExistence type="predicted"/>
<dbReference type="Gene3D" id="3.40.50.150">
    <property type="entry name" value="Vaccinia Virus protein VP39"/>
    <property type="match status" value="1"/>
</dbReference>
<feature type="domain" description="PRMT5 oligomerisation" evidence="2">
    <location>
        <begin position="156"/>
        <end position="320"/>
    </location>
</feature>
<dbReference type="Pfam" id="PF17286">
    <property type="entry name" value="PRMT5_C"/>
    <property type="match status" value="1"/>
</dbReference>
<feature type="domain" description="Methyltransferase" evidence="1">
    <location>
        <begin position="51"/>
        <end position="148"/>
    </location>
</feature>
<dbReference type="GO" id="GO:0042054">
    <property type="term" value="F:histone methyltransferase activity"/>
    <property type="evidence" value="ECO:0007669"/>
    <property type="project" value="TreeGrafter"/>
</dbReference>